<comment type="caution">
    <text evidence="1">The sequence shown here is derived from an EMBL/GenBank/DDBJ whole genome shotgun (WGS) entry which is preliminary data.</text>
</comment>
<gene>
    <name evidence="1" type="ORF">F0919_00760</name>
</gene>
<proteinExistence type="predicted"/>
<dbReference type="Proteomes" id="UP000323632">
    <property type="component" value="Unassembled WGS sequence"/>
</dbReference>
<sequence>MKYLKTYENFNGDSSPVILTYEPEMEHEIENQKTQEEKEKDCKKSIEKIELFPPKQTVQKTLDAIETENNIQHQTLPN</sequence>
<protein>
    <submittedName>
        <fullName evidence="1">Uncharacterized protein</fullName>
    </submittedName>
</protein>
<evidence type="ECO:0000313" key="2">
    <source>
        <dbReference type="Proteomes" id="UP000323632"/>
    </source>
</evidence>
<evidence type="ECO:0000313" key="1">
    <source>
        <dbReference type="EMBL" id="KAA5536229.1"/>
    </source>
</evidence>
<keyword evidence="2" id="KW-1185">Reference proteome</keyword>
<organism evidence="1 2">
    <name type="scientific">Taibaiella lutea</name>
    <dbReference type="NCBI Taxonomy" id="2608001"/>
    <lineage>
        <taxon>Bacteria</taxon>
        <taxon>Pseudomonadati</taxon>
        <taxon>Bacteroidota</taxon>
        <taxon>Chitinophagia</taxon>
        <taxon>Chitinophagales</taxon>
        <taxon>Chitinophagaceae</taxon>
        <taxon>Taibaiella</taxon>
    </lineage>
</organism>
<dbReference type="EMBL" id="VWSH01000001">
    <property type="protein sequence ID" value="KAA5536229.1"/>
    <property type="molecule type" value="Genomic_DNA"/>
</dbReference>
<name>A0A5M6CSU8_9BACT</name>
<accession>A0A5M6CSU8</accession>
<dbReference type="AlphaFoldDB" id="A0A5M6CSU8"/>
<reference evidence="1 2" key="1">
    <citation type="submission" date="2019-09" db="EMBL/GenBank/DDBJ databases">
        <title>Genome sequence and assembly of Taibaiella sp.</title>
        <authorList>
            <person name="Chhetri G."/>
        </authorList>
    </citation>
    <scope>NUCLEOTIDE SEQUENCE [LARGE SCALE GENOMIC DNA]</scope>
    <source>
        <strain evidence="1 2">KVB11</strain>
    </source>
</reference>
<dbReference type="RefSeq" id="WP_150030802.1">
    <property type="nucleotide sequence ID" value="NZ_VWSH01000001.1"/>
</dbReference>